<protein>
    <submittedName>
        <fullName evidence="3">Glutathione synthase/RimK-type ligase-like ATP-grasp enzyme</fullName>
    </submittedName>
</protein>
<evidence type="ECO:0000256" key="2">
    <source>
        <dbReference type="SAM" id="MobiDB-lite"/>
    </source>
</evidence>
<gene>
    <name evidence="3" type="ORF">ABID16_004285</name>
</gene>
<dbReference type="InterPro" id="IPR021273">
    <property type="entry name" value="DUF2852"/>
</dbReference>
<name>A0ABV2J5D3_9HYPH</name>
<evidence type="ECO:0000313" key="3">
    <source>
        <dbReference type="EMBL" id="MET3615938.1"/>
    </source>
</evidence>
<sequence length="129" mass="15303">MGCRSYAYAGYRDERRAWKEAWRERKREMREMFRSERNRFGGAMSTGNSAFDDYKAETLRRLEEEQAEFNEFLENLRRSRDKAEFEQFMQSRRNATTPATTENNNGASNGSNNLEPWRDQSGESNTPNY</sequence>
<feature type="coiled-coil region" evidence="1">
    <location>
        <begin position="55"/>
        <end position="82"/>
    </location>
</feature>
<evidence type="ECO:0000313" key="4">
    <source>
        <dbReference type="Proteomes" id="UP001549047"/>
    </source>
</evidence>
<proteinExistence type="predicted"/>
<evidence type="ECO:0000256" key="1">
    <source>
        <dbReference type="SAM" id="Coils"/>
    </source>
</evidence>
<feature type="compositionally biased region" description="Low complexity" evidence="2">
    <location>
        <begin position="94"/>
        <end position="115"/>
    </location>
</feature>
<keyword evidence="4" id="KW-1185">Reference proteome</keyword>
<organism evidence="3 4">
    <name type="scientific">Rhizobium aquaticum</name>
    <dbReference type="NCBI Taxonomy" id="1549636"/>
    <lineage>
        <taxon>Bacteria</taxon>
        <taxon>Pseudomonadati</taxon>
        <taxon>Pseudomonadota</taxon>
        <taxon>Alphaproteobacteria</taxon>
        <taxon>Hyphomicrobiales</taxon>
        <taxon>Rhizobiaceae</taxon>
        <taxon>Rhizobium/Agrobacterium group</taxon>
        <taxon>Rhizobium</taxon>
    </lineage>
</organism>
<reference evidence="3 4" key="1">
    <citation type="submission" date="2024-06" db="EMBL/GenBank/DDBJ databases">
        <title>Genomic Encyclopedia of Type Strains, Phase IV (KMG-IV): sequencing the most valuable type-strain genomes for metagenomic binning, comparative biology and taxonomic classification.</title>
        <authorList>
            <person name="Goeker M."/>
        </authorList>
    </citation>
    <scope>NUCLEOTIDE SEQUENCE [LARGE SCALE GENOMIC DNA]</scope>
    <source>
        <strain evidence="3 4">DSM 29780</strain>
    </source>
</reference>
<feature type="region of interest" description="Disordered" evidence="2">
    <location>
        <begin position="83"/>
        <end position="129"/>
    </location>
</feature>
<accession>A0ABV2J5D3</accession>
<keyword evidence="1" id="KW-0175">Coiled coil</keyword>
<dbReference type="Pfam" id="PF11014">
    <property type="entry name" value="DUF2852"/>
    <property type="match status" value="1"/>
</dbReference>
<dbReference type="EMBL" id="JBEPMB010000010">
    <property type="protein sequence ID" value="MET3615938.1"/>
    <property type="molecule type" value="Genomic_DNA"/>
</dbReference>
<dbReference type="Proteomes" id="UP001549047">
    <property type="component" value="Unassembled WGS sequence"/>
</dbReference>
<comment type="caution">
    <text evidence="3">The sequence shown here is derived from an EMBL/GenBank/DDBJ whole genome shotgun (WGS) entry which is preliminary data.</text>
</comment>